<dbReference type="AlphaFoldDB" id="A0A8X7C362"/>
<name>A0A8X7C362_9ARAC</name>
<evidence type="ECO:0000313" key="1">
    <source>
        <dbReference type="EMBL" id="GFY53760.1"/>
    </source>
</evidence>
<comment type="caution">
    <text evidence="1">The sequence shown here is derived from an EMBL/GenBank/DDBJ whole genome shotgun (WGS) entry which is preliminary data.</text>
</comment>
<dbReference type="Proteomes" id="UP000886998">
    <property type="component" value="Unassembled WGS sequence"/>
</dbReference>
<reference evidence="1" key="1">
    <citation type="submission" date="2020-08" db="EMBL/GenBank/DDBJ databases">
        <title>Multicomponent nature underlies the extraordinary mechanical properties of spider dragline silk.</title>
        <authorList>
            <person name="Kono N."/>
            <person name="Nakamura H."/>
            <person name="Mori M."/>
            <person name="Yoshida Y."/>
            <person name="Ohtoshi R."/>
            <person name="Malay A.D."/>
            <person name="Moran D.A.P."/>
            <person name="Tomita M."/>
            <person name="Numata K."/>
            <person name="Arakawa K."/>
        </authorList>
    </citation>
    <scope>NUCLEOTIDE SEQUENCE</scope>
</reference>
<gene>
    <name evidence="1" type="primary">EVAR_57722_1</name>
    <name evidence="1" type="ORF">TNIN_262911</name>
</gene>
<sequence length="151" mass="18848">MSKKVLYRTLPMVWPIERQRIRRTRKELEEMSCEDESTDIWKENRFDKYEKRPEEMDEIMQAKFVAHYTRNTQGNYLQRKEPRVIRYRNYDIAIVVNEYKREMVTLNLQFINEELLADMKFIQRYDDNEQLILERRKEFESNLDIQKHFKL</sequence>
<proteinExistence type="predicted"/>
<accession>A0A8X7C362</accession>
<keyword evidence="2" id="KW-1185">Reference proteome</keyword>
<protein>
    <submittedName>
        <fullName evidence="1">Helitron_like_N domain-containing protein</fullName>
    </submittedName>
</protein>
<organism evidence="1 2">
    <name type="scientific">Trichonephila inaurata madagascariensis</name>
    <dbReference type="NCBI Taxonomy" id="2747483"/>
    <lineage>
        <taxon>Eukaryota</taxon>
        <taxon>Metazoa</taxon>
        <taxon>Ecdysozoa</taxon>
        <taxon>Arthropoda</taxon>
        <taxon>Chelicerata</taxon>
        <taxon>Arachnida</taxon>
        <taxon>Araneae</taxon>
        <taxon>Araneomorphae</taxon>
        <taxon>Entelegynae</taxon>
        <taxon>Araneoidea</taxon>
        <taxon>Nephilidae</taxon>
        <taxon>Trichonephila</taxon>
        <taxon>Trichonephila inaurata</taxon>
    </lineage>
</organism>
<evidence type="ECO:0000313" key="2">
    <source>
        <dbReference type="Proteomes" id="UP000886998"/>
    </source>
</evidence>
<dbReference type="OrthoDB" id="6476270at2759"/>
<dbReference type="EMBL" id="BMAV01009483">
    <property type="protein sequence ID" value="GFY53760.1"/>
    <property type="molecule type" value="Genomic_DNA"/>
</dbReference>